<protein>
    <submittedName>
        <fullName evidence="1">Uncharacterized protein</fullName>
    </submittedName>
</protein>
<dbReference type="AlphaFoldDB" id="F9S1J6"/>
<sequence>MIIGFCLNDGFIIGQMINKEKWLVFILLIVKNY</sequence>
<organism evidence="1 2">
    <name type="scientific">Vibrio ichthyoenteri ATCC 700023</name>
    <dbReference type="NCBI Taxonomy" id="870968"/>
    <lineage>
        <taxon>Bacteria</taxon>
        <taxon>Pseudomonadati</taxon>
        <taxon>Pseudomonadota</taxon>
        <taxon>Gammaproteobacteria</taxon>
        <taxon>Vibrionales</taxon>
        <taxon>Vibrionaceae</taxon>
        <taxon>Vibrio</taxon>
    </lineage>
</organism>
<dbReference type="Proteomes" id="UP000004605">
    <property type="component" value="Unassembled WGS sequence"/>
</dbReference>
<name>F9S1J6_9VIBR</name>
<reference evidence="1 2" key="1">
    <citation type="journal article" date="2012" name="Int. J. Syst. Evol. Microbiol.">
        <title>Vibrio caribbeanicus sp. nov., isolated from the marine sponge Scleritoderma cyanea.</title>
        <authorList>
            <person name="Hoffmann M."/>
            <person name="Monday S.R."/>
            <person name="Allard M.W."/>
            <person name="Strain E.A."/>
            <person name="Whittaker P."/>
            <person name="Naum M."/>
            <person name="McCarthy P.J."/>
            <person name="Lopez J.V."/>
            <person name="Fischer M."/>
            <person name="Brown E.W."/>
        </authorList>
    </citation>
    <scope>NUCLEOTIDE SEQUENCE [LARGE SCALE GENOMIC DNA]</scope>
    <source>
        <strain evidence="1 2">ATCC 700023</strain>
    </source>
</reference>
<accession>F9S1J6</accession>
<keyword evidence="2" id="KW-1185">Reference proteome</keyword>
<comment type="caution">
    <text evidence="1">The sequence shown here is derived from an EMBL/GenBank/DDBJ whole genome shotgun (WGS) entry which is preliminary data.</text>
</comment>
<proteinExistence type="predicted"/>
<gene>
    <name evidence="1" type="ORF">VII00023_17006</name>
</gene>
<evidence type="ECO:0000313" key="2">
    <source>
        <dbReference type="Proteomes" id="UP000004605"/>
    </source>
</evidence>
<dbReference type="EMBL" id="AFWF01000107">
    <property type="protein sequence ID" value="EGU41702.1"/>
    <property type="molecule type" value="Genomic_DNA"/>
</dbReference>
<evidence type="ECO:0000313" key="1">
    <source>
        <dbReference type="EMBL" id="EGU41702.1"/>
    </source>
</evidence>